<keyword evidence="2 7" id="KW-0240">DNA-directed RNA polymerase</keyword>
<keyword evidence="12" id="KW-1185">Reference proteome</keyword>
<evidence type="ECO:0000256" key="4">
    <source>
        <dbReference type="ARBA" id="ARBA00022771"/>
    </source>
</evidence>
<evidence type="ECO:0000256" key="6">
    <source>
        <dbReference type="ARBA" id="ARBA00023242"/>
    </source>
</evidence>
<dbReference type="STRING" id="1555241.A0A4P9XC59"/>
<feature type="binding site" evidence="8">
    <location>
        <position position="114"/>
    </location>
    <ligand>
        <name>Zn(2+)</name>
        <dbReference type="ChEBI" id="CHEBI:29105"/>
        <label>2</label>
    </ligand>
</feature>
<evidence type="ECO:0000256" key="1">
    <source>
        <dbReference type="ARBA" id="ARBA00004604"/>
    </source>
</evidence>
<keyword evidence="4 9" id="KW-0863">Zinc-finger</keyword>
<dbReference type="PANTHER" id="PTHR11239">
    <property type="entry name" value="DNA-DIRECTED RNA POLYMERASE"/>
    <property type="match status" value="1"/>
</dbReference>
<evidence type="ECO:0000256" key="9">
    <source>
        <dbReference type="PIRSR" id="PIRSR005586-2"/>
    </source>
</evidence>
<gene>
    <name evidence="11" type="ORF">CXG81DRAFT_10087</name>
</gene>
<dbReference type="Proteomes" id="UP000274922">
    <property type="component" value="Unassembled WGS sequence"/>
</dbReference>
<organism evidence="11 12">
    <name type="scientific">Caulochytrium protostelioides</name>
    <dbReference type="NCBI Taxonomy" id="1555241"/>
    <lineage>
        <taxon>Eukaryota</taxon>
        <taxon>Fungi</taxon>
        <taxon>Fungi incertae sedis</taxon>
        <taxon>Chytridiomycota</taxon>
        <taxon>Chytridiomycota incertae sedis</taxon>
        <taxon>Chytridiomycetes</taxon>
        <taxon>Caulochytriales</taxon>
        <taxon>Caulochytriaceae</taxon>
        <taxon>Caulochytrium</taxon>
    </lineage>
</organism>
<evidence type="ECO:0000313" key="12">
    <source>
        <dbReference type="Proteomes" id="UP000274922"/>
    </source>
</evidence>
<accession>A0A4P9XC59</accession>
<dbReference type="OrthoDB" id="10056816at2759"/>
<dbReference type="CDD" id="cd10507">
    <property type="entry name" value="Zn-ribbon_RPA12"/>
    <property type="match status" value="1"/>
</dbReference>
<proteinExistence type="inferred from homology"/>
<sequence length="125" mass="13299">MATATAPAALRDLTIICCPECETLLEPPTGSETVVQCGTCKQTVPSDLFEDIAIVSRSKPSAFPHRPASFKPTVAAKQGAVIQEKCPQCGAPEMVFHTAQLRSADEGQTVFLSCTKCGHKYSINS</sequence>
<dbReference type="GO" id="GO:0005736">
    <property type="term" value="C:RNA polymerase I complex"/>
    <property type="evidence" value="ECO:0007669"/>
    <property type="project" value="TreeGrafter"/>
</dbReference>
<keyword evidence="7" id="KW-0804">Transcription</keyword>
<comment type="similarity">
    <text evidence="7">Belongs to the archaeal rpoM/eukaryotic RPA12/RPB9/RPC11 RNA polymerase family.</text>
</comment>
<dbReference type="Pfam" id="PF01096">
    <property type="entry name" value="Zn_ribbon_TFIIS"/>
    <property type="match status" value="1"/>
</dbReference>
<keyword evidence="5 8" id="KW-0862">Zinc</keyword>
<protein>
    <recommendedName>
        <fullName evidence="7">DNA-directed RNA polymerase subunit</fullName>
    </recommendedName>
</protein>
<evidence type="ECO:0000259" key="10">
    <source>
        <dbReference type="PROSITE" id="PS51133"/>
    </source>
</evidence>
<feature type="domain" description="TFIIS-type" evidence="10">
    <location>
        <begin position="82"/>
        <end position="122"/>
    </location>
</feature>
<dbReference type="PROSITE" id="PS51133">
    <property type="entry name" value="ZF_TFIIS_2"/>
    <property type="match status" value="1"/>
</dbReference>
<dbReference type="GO" id="GO:0006363">
    <property type="term" value="P:termination of RNA polymerase I transcription"/>
    <property type="evidence" value="ECO:0007669"/>
    <property type="project" value="TreeGrafter"/>
</dbReference>
<feature type="binding site" evidence="8">
    <location>
        <position position="18"/>
    </location>
    <ligand>
        <name>Zn(2+)</name>
        <dbReference type="ChEBI" id="CHEBI:29105"/>
        <label>1</label>
    </ligand>
</feature>
<dbReference type="SUPFAM" id="SSF57783">
    <property type="entry name" value="Zinc beta-ribbon"/>
    <property type="match status" value="1"/>
</dbReference>
<keyword evidence="3 8" id="KW-0479">Metal-binding</keyword>
<dbReference type="InterPro" id="IPR012164">
    <property type="entry name" value="Rpa12/Rpb9/Rpc10/TFS"/>
</dbReference>
<dbReference type="SMART" id="SM00440">
    <property type="entry name" value="ZnF_C2C2"/>
    <property type="match status" value="1"/>
</dbReference>
<evidence type="ECO:0000256" key="7">
    <source>
        <dbReference type="PIRNR" id="PIRNR005586"/>
    </source>
</evidence>
<comment type="function">
    <text evidence="7">DNA-dependent RNA polymerase catalyzes the transcription of DNA into RNA using the four ribonucleoside triphosphates as substrates.</text>
</comment>
<dbReference type="InterPro" id="IPR034004">
    <property type="entry name" value="Zn_ribbon_RPA12_C"/>
</dbReference>
<dbReference type="InterPro" id="IPR001222">
    <property type="entry name" value="Znf_TFIIS"/>
</dbReference>
<feature type="binding site" evidence="8">
    <location>
        <position position="37"/>
    </location>
    <ligand>
        <name>Zn(2+)</name>
        <dbReference type="ChEBI" id="CHEBI:29105"/>
        <label>1</label>
    </ligand>
</feature>
<dbReference type="PIRSF" id="PIRSF005586">
    <property type="entry name" value="RNApol_RpoM"/>
    <property type="match status" value="1"/>
</dbReference>
<keyword evidence="6 7" id="KW-0539">Nucleus</keyword>
<evidence type="ECO:0000313" key="11">
    <source>
        <dbReference type="EMBL" id="RKP02992.1"/>
    </source>
</evidence>
<feature type="binding site" evidence="8">
    <location>
        <position position="40"/>
    </location>
    <ligand>
        <name>Zn(2+)</name>
        <dbReference type="ChEBI" id="CHEBI:29105"/>
        <label>1</label>
    </ligand>
</feature>
<evidence type="ECO:0000256" key="3">
    <source>
        <dbReference type="ARBA" id="ARBA00022723"/>
    </source>
</evidence>
<dbReference type="GO" id="GO:0003899">
    <property type="term" value="F:DNA-directed RNA polymerase activity"/>
    <property type="evidence" value="ECO:0007669"/>
    <property type="project" value="InterPro"/>
</dbReference>
<feature type="zinc finger region" description="C4-type" evidence="9">
    <location>
        <begin position="18"/>
        <end position="40"/>
    </location>
</feature>
<dbReference type="GO" id="GO:0003676">
    <property type="term" value="F:nucleic acid binding"/>
    <property type="evidence" value="ECO:0007669"/>
    <property type="project" value="InterPro"/>
</dbReference>
<name>A0A4P9XC59_9FUNG</name>
<feature type="binding site" evidence="8">
    <location>
        <position position="86"/>
    </location>
    <ligand>
        <name>Zn(2+)</name>
        <dbReference type="ChEBI" id="CHEBI:29105"/>
        <label>2</label>
    </ligand>
</feature>
<reference evidence="12" key="1">
    <citation type="journal article" date="2018" name="Nat. Microbiol.">
        <title>Leveraging single-cell genomics to expand the fungal tree of life.</title>
        <authorList>
            <person name="Ahrendt S.R."/>
            <person name="Quandt C.A."/>
            <person name="Ciobanu D."/>
            <person name="Clum A."/>
            <person name="Salamov A."/>
            <person name="Andreopoulos B."/>
            <person name="Cheng J.F."/>
            <person name="Woyke T."/>
            <person name="Pelin A."/>
            <person name="Henrissat B."/>
            <person name="Reynolds N.K."/>
            <person name="Benny G.L."/>
            <person name="Smith M.E."/>
            <person name="James T.Y."/>
            <person name="Grigoriev I.V."/>
        </authorList>
    </citation>
    <scope>NUCLEOTIDE SEQUENCE [LARGE SCALE GENOMIC DNA]</scope>
    <source>
        <strain evidence="12">ATCC 52028</strain>
    </source>
</reference>
<feature type="binding site" evidence="8">
    <location>
        <position position="89"/>
    </location>
    <ligand>
        <name>Zn(2+)</name>
        <dbReference type="ChEBI" id="CHEBI:29105"/>
        <label>2</label>
    </ligand>
</feature>
<feature type="binding site" evidence="8">
    <location>
        <position position="21"/>
    </location>
    <ligand>
        <name>Zn(2+)</name>
        <dbReference type="ChEBI" id="CHEBI:29105"/>
        <label>1</label>
    </ligand>
</feature>
<dbReference type="AlphaFoldDB" id="A0A4P9XC59"/>
<evidence type="ECO:0000256" key="2">
    <source>
        <dbReference type="ARBA" id="ARBA00022478"/>
    </source>
</evidence>
<dbReference type="GO" id="GO:0008270">
    <property type="term" value="F:zinc ion binding"/>
    <property type="evidence" value="ECO:0007669"/>
    <property type="project" value="UniProtKB-KW"/>
</dbReference>
<dbReference type="EMBL" id="ML014131">
    <property type="protein sequence ID" value="RKP02992.1"/>
    <property type="molecule type" value="Genomic_DNA"/>
</dbReference>
<dbReference type="PANTHER" id="PTHR11239:SF14">
    <property type="entry name" value="DNA-DIRECTED RNA POLYMERASE I SUBUNIT RPA12"/>
    <property type="match status" value="1"/>
</dbReference>
<comment type="subcellular location">
    <subcellularLocation>
        <location evidence="1">Nucleus</location>
        <location evidence="1">Nucleolus</location>
    </subcellularLocation>
</comment>
<dbReference type="Gene3D" id="2.20.25.10">
    <property type="match status" value="1"/>
</dbReference>
<evidence type="ECO:0000256" key="5">
    <source>
        <dbReference type="ARBA" id="ARBA00022833"/>
    </source>
</evidence>
<feature type="binding site" evidence="8">
    <location>
        <position position="117"/>
    </location>
    <ligand>
        <name>Zn(2+)</name>
        <dbReference type="ChEBI" id="CHEBI:29105"/>
        <label>2</label>
    </ligand>
</feature>
<evidence type="ECO:0000256" key="8">
    <source>
        <dbReference type="PIRSR" id="PIRSR005586-1"/>
    </source>
</evidence>